<feature type="domain" description="Methyltransferase" evidence="5">
    <location>
        <begin position="46"/>
        <end position="152"/>
    </location>
</feature>
<dbReference type="GO" id="GO:0008168">
    <property type="term" value="F:methyltransferase activity"/>
    <property type="evidence" value="ECO:0007669"/>
    <property type="project" value="UniProtKB-KW"/>
</dbReference>
<dbReference type="RefSeq" id="WP_253859842.1">
    <property type="nucleotide sequence ID" value="NZ_BAAALM010000009.1"/>
</dbReference>
<evidence type="ECO:0000256" key="1">
    <source>
        <dbReference type="ARBA" id="ARBA00022603"/>
    </source>
</evidence>
<dbReference type="Proteomes" id="UP001500467">
    <property type="component" value="Unassembled WGS sequence"/>
</dbReference>
<evidence type="ECO:0000256" key="3">
    <source>
        <dbReference type="ARBA" id="ARBA00022691"/>
    </source>
</evidence>
<dbReference type="Pfam" id="PF13649">
    <property type="entry name" value="Methyltransf_25"/>
    <property type="match status" value="1"/>
</dbReference>
<evidence type="ECO:0000259" key="5">
    <source>
        <dbReference type="Pfam" id="PF13649"/>
    </source>
</evidence>
<evidence type="ECO:0000256" key="4">
    <source>
        <dbReference type="SAM" id="MobiDB-lite"/>
    </source>
</evidence>
<evidence type="ECO:0000313" key="7">
    <source>
        <dbReference type="Proteomes" id="UP001500467"/>
    </source>
</evidence>
<dbReference type="EMBL" id="BAAALM010000009">
    <property type="protein sequence ID" value="GAA1208356.1"/>
    <property type="molecule type" value="Genomic_DNA"/>
</dbReference>
<dbReference type="InterPro" id="IPR041698">
    <property type="entry name" value="Methyltransf_25"/>
</dbReference>
<dbReference type="PANTHER" id="PTHR43464:SF19">
    <property type="entry name" value="UBIQUINONE BIOSYNTHESIS O-METHYLTRANSFERASE, MITOCHONDRIAL"/>
    <property type="match status" value="1"/>
</dbReference>
<feature type="compositionally biased region" description="Basic and acidic residues" evidence="4">
    <location>
        <begin position="198"/>
        <end position="207"/>
    </location>
</feature>
<keyword evidence="7" id="KW-1185">Reference proteome</keyword>
<keyword evidence="2" id="KW-0808">Transferase</keyword>
<protein>
    <submittedName>
        <fullName evidence="6">Class I SAM-dependent methyltransferase</fullName>
    </submittedName>
</protein>
<reference evidence="7" key="1">
    <citation type="journal article" date="2019" name="Int. J. Syst. Evol. Microbiol.">
        <title>The Global Catalogue of Microorganisms (GCM) 10K type strain sequencing project: providing services to taxonomists for standard genome sequencing and annotation.</title>
        <authorList>
            <consortium name="The Broad Institute Genomics Platform"/>
            <consortium name="The Broad Institute Genome Sequencing Center for Infectious Disease"/>
            <person name="Wu L."/>
            <person name="Ma J."/>
        </authorList>
    </citation>
    <scope>NUCLEOTIDE SEQUENCE [LARGE SCALE GENOMIC DNA]</scope>
    <source>
        <strain evidence="7">JCM 13022</strain>
    </source>
</reference>
<feature type="region of interest" description="Disordered" evidence="4">
    <location>
        <begin position="198"/>
        <end position="223"/>
    </location>
</feature>
<dbReference type="PANTHER" id="PTHR43464">
    <property type="entry name" value="METHYLTRANSFERASE"/>
    <property type="match status" value="1"/>
</dbReference>
<accession>A0ABP4G8C0</accession>
<keyword evidence="1 6" id="KW-0489">Methyltransferase</keyword>
<proteinExistence type="predicted"/>
<keyword evidence="3" id="KW-0949">S-adenosyl-L-methionine</keyword>
<dbReference type="Gene3D" id="3.40.50.150">
    <property type="entry name" value="Vaccinia Virus protein VP39"/>
    <property type="match status" value="1"/>
</dbReference>
<comment type="caution">
    <text evidence="6">The sequence shown here is derived from an EMBL/GenBank/DDBJ whole genome shotgun (WGS) entry which is preliminary data.</text>
</comment>
<dbReference type="CDD" id="cd02440">
    <property type="entry name" value="AdoMet_MTases"/>
    <property type="match status" value="1"/>
</dbReference>
<name>A0ABP4G8C0_9PSEU</name>
<evidence type="ECO:0000313" key="6">
    <source>
        <dbReference type="EMBL" id="GAA1208356.1"/>
    </source>
</evidence>
<dbReference type="InterPro" id="IPR029063">
    <property type="entry name" value="SAM-dependent_MTases_sf"/>
</dbReference>
<evidence type="ECO:0000256" key="2">
    <source>
        <dbReference type="ARBA" id="ARBA00022679"/>
    </source>
</evidence>
<dbReference type="SUPFAM" id="SSF53335">
    <property type="entry name" value="S-adenosyl-L-methionine-dependent methyltransferases"/>
    <property type="match status" value="1"/>
</dbReference>
<gene>
    <name evidence="6" type="ORF">GCM10009675_30210</name>
</gene>
<dbReference type="GO" id="GO:0032259">
    <property type="term" value="P:methylation"/>
    <property type="evidence" value="ECO:0007669"/>
    <property type="project" value="UniProtKB-KW"/>
</dbReference>
<sequence>MSAGDVRDAYGRRAVEYADFACAPELMAEPDRNLVARWAATVSGAVVDAGCGPGQWTDFLRRSIDVDGSTDIDNGDSAEHGPIEGVDLVPEFVEVARARFPVNPFRVARLDALGVADGSLGGILSWYSIIHTEPDAVPGVLAEFARCLRDGGSLLLGMARQVDGSQVEAFPHAVTTAYFWPVDVMSRLLTDAGFRVEETETRDDPGHRPHAALVATRAPRHVP</sequence>
<organism evidence="6 7">
    <name type="scientific">Prauserella alba</name>
    <dbReference type="NCBI Taxonomy" id="176898"/>
    <lineage>
        <taxon>Bacteria</taxon>
        <taxon>Bacillati</taxon>
        <taxon>Actinomycetota</taxon>
        <taxon>Actinomycetes</taxon>
        <taxon>Pseudonocardiales</taxon>
        <taxon>Pseudonocardiaceae</taxon>
        <taxon>Prauserella</taxon>
    </lineage>
</organism>